<accession>A0ABV2VYI4</accession>
<evidence type="ECO:0000313" key="2">
    <source>
        <dbReference type="Proteomes" id="UP001550348"/>
    </source>
</evidence>
<comment type="caution">
    <text evidence="1">The sequence shown here is derived from an EMBL/GenBank/DDBJ whole genome shotgun (WGS) entry which is preliminary data.</text>
</comment>
<evidence type="ECO:0000313" key="1">
    <source>
        <dbReference type="EMBL" id="MEU0156611.1"/>
    </source>
</evidence>
<gene>
    <name evidence="1" type="ORF">ABZ071_32980</name>
</gene>
<protein>
    <submittedName>
        <fullName evidence="1">Uncharacterized protein</fullName>
    </submittedName>
</protein>
<name>A0ABV2VYI4_9ACTN</name>
<organism evidence="1 2">
    <name type="scientific">Micromonospora fulviviridis</name>
    <dbReference type="NCBI Taxonomy" id="47860"/>
    <lineage>
        <taxon>Bacteria</taxon>
        <taxon>Bacillati</taxon>
        <taxon>Actinomycetota</taxon>
        <taxon>Actinomycetes</taxon>
        <taxon>Micromonosporales</taxon>
        <taxon>Micromonosporaceae</taxon>
        <taxon>Micromonospora</taxon>
    </lineage>
</organism>
<dbReference type="EMBL" id="JBEXRX010000206">
    <property type="protein sequence ID" value="MEU0156611.1"/>
    <property type="molecule type" value="Genomic_DNA"/>
</dbReference>
<keyword evidence="2" id="KW-1185">Reference proteome</keyword>
<dbReference type="Proteomes" id="UP001550348">
    <property type="component" value="Unassembled WGS sequence"/>
</dbReference>
<dbReference type="RefSeq" id="WP_355668114.1">
    <property type="nucleotide sequence ID" value="NZ_JBEXRX010000206.1"/>
</dbReference>
<proteinExistence type="predicted"/>
<sequence length="93" mass="10007">MIEEQDVRFTSNSGIVMRAVKATDPGVREAGQRLALVTKEAGDLFVRNDPGVDLGPTNARMIDAQRGLLSACTDLFGAQPWPFTEKPSTATSN</sequence>
<reference evidence="1 2" key="1">
    <citation type="submission" date="2024-06" db="EMBL/GenBank/DDBJ databases">
        <title>The Natural Products Discovery Center: Release of the First 8490 Sequenced Strains for Exploring Actinobacteria Biosynthetic Diversity.</title>
        <authorList>
            <person name="Kalkreuter E."/>
            <person name="Kautsar S.A."/>
            <person name="Yang D."/>
            <person name="Bader C.D."/>
            <person name="Teijaro C.N."/>
            <person name="Fluegel L."/>
            <person name="Davis C.M."/>
            <person name="Simpson J.R."/>
            <person name="Lauterbach L."/>
            <person name="Steele A.D."/>
            <person name="Gui C."/>
            <person name="Meng S."/>
            <person name="Li G."/>
            <person name="Viehrig K."/>
            <person name="Ye F."/>
            <person name="Su P."/>
            <person name="Kiefer A.F."/>
            <person name="Nichols A."/>
            <person name="Cepeda A.J."/>
            <person name="Yan W."/>
            <person name="Fan B."/>
            <person name="Jiang Y."/>
            <person name="Adhikari A."/>
            <person name="Zheng C.-J."/>
            <person name="Schuster L."/>
            <person name="Cowan T.M."/>
            <person name="Smanski M.J."/>
            <person name="Chevrette M.G."/>
            <person name="De Carvalho L.P.S."/>
            <person name="Shen B."/>
        </authorList>
    </citation>
    <scope>NUCLEOTIDE SEQUENCE [LARGE SCALE GENOMIC DNA]</scope>
    <source>
        <strain evidence="1 2">NPDC006286</strain>
    </source>
</reference>